<name>A0A7D4AJC2_ACTVE</name>
<dbReference type="Pfam" id="PF25023">
    <property type="entry name" value="TEN_YD-shell"/>
    <property type="match status" value="1"/>
</dbReference>
<dbReference type="EMBL" id="CP053892">
    <property type="protein sequence ID" value="QKG20108.1"/>
    <property type="molecule type" value="Genomic_DNA"/>
</dbReference>
<dbReference type="SUPFAM" id="SSF51294">
    <property type="entry name" value="Hedgehog/intein (Hint) domain"/>
    <property type="match status" value="1"/>
</dbReference>
<dbReference type="InterPro" id="IPR003587">
    <property type="entry name" value="Hint_dom_N"/>
</dbReference>
<dbReference type="InterPro" id="IPR031325">
    <property type="entry name" value="RHS_repeat"/>
</dbReference>
<dbReference type="NCBIfam" id="TIGR01643">
    <property type="entry name" value="YD_repeat_2x"/>
    <property type="match status" value="3"/>
</dbReference>
<protein>
    <submittedName>
        <fullName evidence="5">RHS repeat-associated core domain protein</fullName>
    </submittedName>
</protein>
<feature type="region of interest" description="Disordered" evidence="2">
    <location>
        <begin position="830"/>
        <end position="854"/>
    </location>
</feature>
<feature type="transmembrane region" description="Helical" evidence="3">
    <location>
        <begin position="20"/>
        <end position="43"/>
    </location>
</feature>
<keyword evidence="3" id="KW-1133">Transmembrane helix</keyword>
<feature type="domain" description="Hint" evidence="4">
    <location>
        <begin position="2062"/>
        <end position="2188"/>
    </location>
</feature>
<dbReference type="InterPro" id="IPR022385">
    <property type="entry name" value="Rhs_assc_core"/>
</dbReference>
<evidence type="ECO:0000256" key="3">
    <source>
        <dbReference type="SAM" id="Phobius"/>
    </source>
</evidence>
<evidence type="ECO:0000259" key="4">
    <source>
        <dbReference type="SMART" id="SM00306"/>
    </source>
</evidence>
<dbReference type="Proteomes" id="UP000501240">
    <property type="component" value="Chromosome"/>
</dbReference>
<keyword evidence="3" id="KW-0472">Membrane</keyword>
<organism evidence="5 6">
    <name type="scientific">Actinomadura verrucosospora</name>
    <dbReference type="NCBI Taxonomy" id="46165"/>
    <lineage>
        <taxon>Bacteria</taxon>
        <taxon>Bacillati</taxon>
        <taxon>Actinomycetota</taxon>
        <taxon>Actinomycetes</taxon>
        <taxon>Streptosporangiales</taxon>
        <taxon>Thermomonosporaceae</taxon>
        <taxon>Actinomadura</taxon>
    </lineage>
</organism>
<dbReference type="PANTHER" id="PTHR32305">
    <property type="match status" value="1"/>
</dbReference>
<dbReference type="Pfam" id="PF05593">
    <property type="entry name" value="RHS_repeat"/>
    <property type="match status" value="2"/>
</dbReference>
<accession>A0A7D4AJC2</accession>
<dbReference type="Gene3D" id="2.180.10.10">
    <property type="entry name" value="RHS repeat-associated core"/>
    <property type="match status" value="1"/>
</dbReference>
<dbReference type="Gene3D" id="2.170.16.10">
    <property type="entry name" value="Hedgehog/Intein (Hint) domain"/>
    <property type="match status" value="1"/>
</dbReference>
<proteinExistence type="predicted"/>
<feature type="region of interest" description="Disordered" evidence="2">
    <location>
        <begin position="1807"/>
        <end position="1846"/>
    </location>
</feature>
<evidence type="ECO:0000313" key="5">
    <source>
        <dbReference type="EMBL" id="QKG20108.1"/>
    </source>
</evidence>
<reference evidence="5 6" key="1">
    <citation type="submission" date="2020-05" db="EMBL/GenBank/DDBJ databases">
        <title>Actinomadura verrucosospora NRRL-B18236 (PFL_A860) Genome sequencing and assembly.</title>
        <authorList>
            <person name="Samborskyy M."/>
        </authorList>
    </citation>
    <scope>NUCLEOTIDE SEQUENCE [LARGE SCALE GENOMIC DNA]</scope>
    <source>
        <strain evidence="5 6">NRRL:B18236</strain>
    </source>
</reference>
<dbReference type="InterPro" id="IPR050708">
    <property type="entry name" value="T6SS_VgrG/RHS"/>
</dbReference>
<feature type="compositionally biased region" description="Low complexity" evidence="2">
    <location>
        <begin position="80"/>
        <end position="93"/>
    </location>
</feature>
<evidence type="ECO:0000256" key="1">
    <source>
        <dbReference type="ARBA" id="ARBA00022737"/>
    </source>
</evidence>
<feature type="compositionally biased region" description="Low complexity" evidence="2">
    <location>
        <begin position="923"/>
        <end position="935"/>
    </location>
</feature>
<dbReference type="Pfam" id="PF07591">
    <property type="entry name" value="PT-HINT"/>
    <property type="match status" value="1"/>
</dbReference>
<evidence type="ECO:0000313" key="6">
    <source>
        <dbReference type="Proteomes" id="UP000501240"/>
    </source>
</evidence>
<dbReference type="SMART" id="SM00306">
    <property type="entry name" value="HintN"/>
    <property type="match status" value="1"/>
</dbReference>
<gene>
    <name evidence="5" type="ORF">ACTIVE_1744</name>
</gene>
<dbReference type="InterPro" id="IPR036844">
    <property type="entry name" value="Hint_dom_sf"/>
</dbReference>
<dbReference type="PANTHER" id="PTHR32305:SF17">
    <property type="entry name" value="TRNA NUCLEASE WAPA"/>
    <property type="match status" value="1"/>
</dbReference>
<feature type="compositionally biased region" description="Basic and acidic residues" evidence="2">
    <location>
        <begin position="53"/>
        <end position="75"/>
    </location>
</feature>
<keyword evidence="6" id="KW-1185">Reference proteome</keyword>
<feature type="compositionally biased region" description="Basic and acidic residues" evidence="2">
    <location>
        <begin position="831"/>
        <end position="842"/>
    </location>
</feature>
<feature type="region of interest" description="Disordered" evidence="2">
    <location>
        <begin position="43"/>
        <end position="93"/>
    </location>
</feature>
<dbReference type="NCBIfam" id="TIGR03696">
    <property type="entry name" value="Rhs_assc_core"/>
    <property type="match status" value="1"/>
</dbReference>
<feature type="compositionally biased region" description="Polar residues" evidence="2">
    <location>
        <begin position="1677"/>
        <end position="1699"/>
    </location>
</feature>
<keyword evidence="1" id="KW-0677">Repeat</keyword>
<dbReference type="CDD" id="cd00081">
    <property type="entry name" value="Hint"/>
    <property type="match status" value="1"/>
</dbReference>
<feature type="region of interest" description="Disordered" evidence="2">
    <location>
        <begin position="1666"/>
        <end position="1699"/>
    </location>
</feature>
<dbReference type="InterPro" id="IPR056823">
    <property type="entry name" value="TEN-like_YD-shell"/>
</dbReference>
<keyword evidence="3" id="KW-0812">Transmembrane</keyword>
<dbReference type="InterPro" id="IPR006530">
    <property type="entry name" value="YD"/>
</dbReference>
<feature type="region of interest" description="Disordered" evidence="2">
    <location>
        <begin position="917"/>
        <end position="939"/>
    </location>
</feature>
<evidence type="ECO:0000256" key="2">
    <source>
        <dbReference type="SAM" id="MobiDB-lite"/>
    </source>
</evidence>
<sequence>MRSGGARLGRRRLVLEPRRLARAVVVVMAVVMPAGLVSVPPALADPPHSHRPKVTDPHHPVDGKNLKVKPRKADPPAKPGPAAKKAWPKPGTAEVTVPTAATKAAGTAAAAPAGTLPVKILPATKGGTKSGAKTGARRDVGPAGKVRVSILDQAAAAKTGLTGVAFTVARTDKADAGQVGVQLDYSQFAQAFGGAYGSRLRLLQMPACALSTPDRAQCRLAAPLDTVNNGEAHTLTAQVTAAPTTQAGTGATATAAPATVATASAGTLLVAAADSSGSQGDYKATSLEASATWNGGGSTGDFTWSYPMRVPPVPGGLTPNVAISYSSGSVDGRTANTNGQPSWVGEGFDLWPGYIERRYKSCEDDGAPKDEWGNSPGDQCWGYDNATVTWNGKGGELIKAADGTWRMKGDDGTKFEKLTDSATANGDNDGEYWKVTTTDGTQYFFGLNRVPNWTSGKPETDSTWTAPVYGDDTDEPCHKSSFADSWCQQAYRWNLDYVVDPSGNAIVYSYGKETNYYGRDLKPADETPYTRGGYLKTISYGLRKDGLFAKAPAQVSFDTSERCIPDADFDCDPAKIGDKPDYWWDVPWDLHCDSGQECKDTHGAVAPTFWSRKRLTKVTTQILKPDASGYRPVDSWALDHQWKLADVERDLVLKEIQHTGHAADGTFIDLPKVTFNHIQLPNRLDKTGDDILAYIRYRVGAIYDESGGQIDVAYSEPDCSLSDLPTPETNTTRCMPVIWQPPGRTDPITDWFHKYVVTSVIQTDRTGLAPDMATKYQYLGGAAWHFDDDDGLTKQKNKTWSQWRGYGQVRTLTGAFDDPSTQTDAFYLRGMDGDRKNKDGGEKSVTVSDGEGGTHTDDDAYAGFTLRTVTYDKPGGSVYAKTVNTPWKAQTASRTRSWGTTTANVTAIDSTQTWTVKDGGGWTQTKTSTTHKTSGPGVGRTTMVNDLGDVATSADDKCTRTTYADNTGAWMVNFPSRVETVSVDCSTTPDRSKQVVSDVRTYYDDGGFGAAPGAGNATKIEKIASHDGTNPTYVTQVETRYDSYGRATQATDAAGHVATTSYTETNGLTTLVTTTGPPATPGNASTALTTEQQIDPAWGSPVVKIDKSNHDLRTDLVYDPLGRLVKVWLPDESKEYGEKPDYEYSYRIADGKIAAISTKTLTATGGQRLSNVQLLDGWLRPRQVQVPGETGRLVSDTFYDERGQVIKTYAPYPAAGAPDTELFGVGTPGKVETQTRTSYDGLGRKTVESTRTGNGSQPDMELWRTTYDYGGGNRISVTPPSGGTPTAQITDAHGQTIESRQYKAATPTGDYDATKYTYTPAGDVASVTDPSGNIFTTTYDLRGRKIGTTDPDKGATSYTYNDLDQVTSTTDARGKKIFTDYDGQGRVTATHDGTAAGPVLTSFTYDTAAFGKGKLASAVRHTPDGDFTSKVRHYDQLGRADKTSLIVPASQGPLAGTYLFGTDYNLDGTVQGQSHPAAGGLASEGTLFSYDDLLRPTKLIGDFGTYIGAAGYTQTNQLNMLEYGTGSKHAWQAFSYTWGTQRLETAKTYREGIAGDDRYAAYHYTDAGTITSITDTSHDGVDNQCFTYDHLQRLTQAWTQGSSDACASDPTAAVIGGPAPYWQTFTYDTAGNRKTETLHGVGGTTDTTRTYTYADPGHGNRLNKVTQTGGEGDRTDTYQYDDTGNTTTRAIGYSPTNTGQTLDFDTEGHLTKVTENGTTTSYIYDADGNRLIRKDATGSTLYLPDGTELRALTGASTATGTRYYTFAGQTVAMRTDDDTLTYLTADTQGTAQVAINAATQQTTIRRTDPFGNTRGLDEDATWPNDKGFVGGTQEPTGLTHLGARDYDPQTGRFISVDPIMDQADPQQMNGYTYANNNPVTHADPDGTCPPDICGEGITNVGQKGPGETGGCGHDECMNPALSTLLYGPFNRHRPPARHVWSPADWFATIAPARHPVRPNFHNSNDWQNLAQKVSNFSGGLFVGISEATPLGPIFMIPGAQEKFADLIGADTGSGSWKAGGYTWLLISLFGGGEGATEKLGAKTGEKGWQFLLKRLLAGCKAPNSFIAGTRVVLADGSTKPIESIKVGDKVLATDPETGETATEPVLATITTDGDKNFVQITVDTDTPPRSWTTKDQPKSSGSLIRAHGGHNNGVVIATDHHPFWVAGGLNKWIDAGDLKPGMWLRTSAGTYVQITATKHWTHQQTTHNLTIANLHTYYVEAGNAPLLVHNASCFTMTNIGDGSAMSPEGLIYRRGSVHGHRLRHLLAHGSKAQADASKLVHSQFNVHGRELLQTVDEAWARRGNPINSGNGVDEYIVPMGVEVGTQGQRSIKIIVEEGSARFITAHPVW</sequence>